<gene>
    <name evidence="5" type="ORF">CAter282_4218</name>
</gene>
<dbReference type="InterPro" id="IPR036452">
    <property type="entry name" value="Ribo_hydro-like"/>
</dbReference>
<dbReference type="SUPFAM" id="SSF53590">
    <property type="entry name" value="Nucleoside hydrolase"/>
    <property type="match status" value="1"/>
</dbReference>
<dbReference type="OrthoDB" id="9797882at2"/>
<dbReference type="InterPro" id="IPR023186">
    <property type="entry name" value="IUNH"/>
</dbReference>
<sequence>MKKLLAFLACALCLAGCHGGLSSASHAKIIIDSDYNTIDDDGQLGAMAAQLHAQGAVDVLGITVVSGRQWLQQGSADALKSMERLGVGAQIGVYSGANTPLTHDLETVRSELAKFPEPHAQLGAWETPEPMFASDLKAPPDGFAQHTTLRRKSAVDFIVDSVKQNPHQVTILAVGPLTNIALAVLQHPEIVPLIKQIIYLGGAFKVAGNATAHAEFNWWFDPEAAQIVLHQPIPQVVIPLDAANTVVMDKKIYDRIAHDPNKHTAVTQLFAQLEGYGFHHNSGFETDRNFTAHVMDSLTIAYLLDPRFATETVDEWVDVDIAFGPDDGRSIAYLKTPPTHLGLKKMRVVKRFDNARFFNLYVDLLTRPVPVKLSG</sequence>
<dbReference type="GO" id="GO:0005829">
    <property type="term" value="C:cytosol"/>
    <property type="evidence" value="ECO:0007669"/>
    <property type="project" value="TreeGrafter"/>
</dbReference>
<feature type="signal peptide" evidence="3">
    <location>
        <begin position="1"/>
        <end position="27"/>
    </location>
</feature>
<evidence type="ECO:0000256" key="2">
    <source>
        <dbReference type="ARBA" id="ARBA00023295"/>
    </source>
</evidence>
<evidence type="ECO:0000256" key="1">
    <source>
        <dbReference type="ARBA" id="ARBA00022801"/>
    </source>
</evidence>
<dbReference type="EMBL" id="CP013235">
    <property type="protein sequence ID" value="AMP11878.1"/>
    <property type="molecule type" value="Genomic_DNA"/>
</dbReference>
<organism evidence="5 6">
    <name type="scientific">Collimonas arenae</name>
    <dbReference type="NCBI Taxonomy" id="279058"/>
    <lineage>
        <taxon>Bacteria</taxon>
        <taxon>Pseudomonadati</taxon>
        <taxon>Pseudomonadota</taxon>
        <taxon>Betaproteobacteria</taxon>
        <taxon>Burkholderiales</taxon>
        <taxon>Oxalobacteraceae</taxon>
        <taxon>Collimonas</taxon>
    </lineage>
</organism>
<protein>
    <submittedName>
        <fullName evidence="5">Inosine-uridine preferring nucleoside hydrolase family protein</fullName>
    </submittedName>
</protein>
<evidence type="ECO:0000256" key="3">
    <source>
        <dbReference type="SAM" id="SignalP"/>
    </source>
</evidence>
<evidence type="ECO:0000259" key="4">
    <source>
        <dbReference type="Pfam" id="PF01156"/>
    </source>
</evidence>
<dbReference type="GO" id="GO:0008477">
    <property type="term" value="F:purine nucleosidase activity"/>
    <property type="evidence" value="ECO:0007669"/>
    <property type="project" value="TreeGrafter"/>
</dbReference>
<evidence type="ECO:0000313" key="5">
    <source>
        <dbReference type="EMBL" id="AMP11878.1"/>
    </source>
</evidence>
<dbReference type="PANTHER" id="PTHR12304">
    <property type="entry name" value="INOSINE-URIDINE PREFERRING NUCLEOSIDE HYDROLASE"/>
    <property type="match status" value="1"/>
</dbReference>
<proteinExistence type="predicted"/>
<dbReference type="AlphaFoldDB" id="A0A127QP48"/>
<keyword evidence="3" id="KW-0732">Signal</keyword>
<feature type="chain" id="PRO_5007278073" evidence="3">
    <location>
        <begin position="28"/>
        <end position="375"/>
    </location>
</feature>
<keyword evidence="6" id="KW-1185">Reference proteome</keyword>
<dbReference type="Gene3D" id="3.90.245.10">
    <property type="entry name" value="Ribonucleoside hydrolase-like"/>
    <property type="match status" value="1"/>
</dbReference>
<dbReference type="GO" id="GO:0006152">
    <property type="term" value="P:purine nucleoside catabolic process"/>
    <property type="evidence" value="ECO:0007669"/>
    <property type="project" value="TreeGrafter"/>
</dbReference>
<dbReference type="InterPro" id="IPR001910">
    <property type="entry name" value="Inosine/uridine_hydrolase_dom"/>
</dbReference>
<accession>A0A127QP48</accession>
<dbReference type="Pfam" id="PF01156">
    <property type="entry name" value="IU_nuc_hydro"/>
    <property type="match status" value="1"/>
</dbReference>
<dbReference type="RefSeq" id="WP_061534765.1">
    <property type="nucleotide sequence ID" value="NZ_CP013233.1"/>
</dbReference>
<dbReference type="PANTHER" id="PTHR12304:SF4">
    <property type="entry name" value="URIDINE NUCLEOSIDASE"/>
    <property type="match status" value="1"/>
</dbReference>
<evidence type="ECO:0000313" key="6">
    <source>
        <dbReference type="Proteomes" id="UP000071778"/>
    </source>
</evidence>
<keyword evidence="1 5" id="KW-0378">Hydrolase</keyword>
<dbReference type="Proteomes" id="UP000071778">
    <property type="component" value="Chromosome"/>
</dbReference>
<feature type="domain" description="Inosine/uridine-preferring nucleoside hydrolase" evidence="4">
    <location>
        <begin position="29"/>
        <end position="359"/>
    </location>
</feature>
<name>A0A127QP48_9BURK</name>
<keyword evidence="2" id="KW-0326">Glycosidase</keyword>
<dbReference type="PATRIC" id="fig|279058.17.peg.4549"/>
<reference evidence="5 6" key="1">
    <citation type="submission" date="2015-11" db="EMBL/GenBank/DDBJ databases">
        <title>Exploring the genomic traits of fungus-feeding bacterial genus Collimonas.</title>
        <authorList>
            <person name="Song C."/>
            <person name="Schmidt R."/>
            <person name="de Jager V."/>
            <person name="Krzyzanowska D."/>
            <person name="Jongedijk E."/>
            <person name="Cankar K."/>
            <person name="Beekwilder J."/>
            <person name="van Veen A."/>
            <person name="de Boer W."/>
            <person name="van Veen J.A."/>
            <person name="Garbeva P."/>
        </authorList>
    </citation>
    <scope>NUCLEOTIDE SEQUENCE [LARGE SCALE GENOMIC DNA]</scope>
    <source>
        <strain evidence="5 6">Ter282</strain>
    </source>
</reference>